<evidence type="ECO:0000256" key="1">
    <source>
        <dbReference type="SAM" id="Phobius"/>
    </source>
</evidence>
<evidence type="ECO:0000313" key="3">
    <source>
        <dbReference type="Proteomes" id="UP000326759"/>
    </source>
</evidence>
<comment type="caution">
    <text evidence="2">The sequence shown here is derived from an EMBL/GenBank/DDBJ whole genome shotgun (WGS) entry which is preliminary data.</text>
</comment>
<protein>
    <submittedName>
        <fullName evidence="2">Uncharacterized protein</fullName>
    </submittedName>
</protein>
<reference evidence="2 3" key="1">
    <citation type="journal article" date="2019" name="PLoS Biol.">
        <title>Sex chromosomes control vertical transmission of feminizing Wolbachia symbionts in an isopod.</title>
        <authorList>
            <person name="Becking T."/>
            <person name="Chebbi M.A."/>
            <person name="Giraud I."/>
            <person name="Moumen B."/>
            <person name="Laverre T."/>
            <person name="Caubet Y."/>
            <person name="Peccoud J."/>
            <person name="Gilbert C."/>
            <person name="Cordaux R."/>
        </authorList>
    </citation>
    <scope>NUCLEOTIDE SEQUENCE [LARGE SCALE GENOMIC DNA]</scope>
    <source>
        <strain evidence="2">ANa2</strain>
        <tissue evidence="2">Whole body excluding digestive tract and cuticle</tissue>
    </source>
</reference>
<dbReference type="Proteomes" id="UP000326759">
    <property type="component" value="Unassembled WGS sequence"/>
</dbReference>
<gene>
    <name evidence="2" type="ORF">Anas_09971</name>
</gene>
<dbReference type="EMBL" id="SEYY01002500">
    <property type="protein sequence ID" value="KAB7504736.1"/>
    <property type="molecule type" value="Genomic_DNA"/>
</dbReference>
<name>A0A5N5TDJ4_9CRUS</name>
<keyword evidence="1" id="KW-0472">Membrane</keyword>
<feature type="transmembrane region" description="Helical" evidence="1">
    <location>
        <begin position="12"/>
        <end position="33"/>
    </location>
</feature>
<keyword evidence="3" id="KW-1185">Reference proteome</keyword>
<proteinExistence type="predicted"/>
<keyword evidence="1" id="KW-0812">Transmembrane</keyword>
<organism evidence="2 3">
    <name type="scientific">Armadillidium nasatum</name>
    <dbReference type="NCBI Taxonomy" id="96803"/>
    <lineage>
        <taxon>Eukaryota</taxon>
        <taxon>Metazoa</taxon>
        <taxon>Ecdysozoa</taxon>
        <taxon>Arthropoda</taxon>
        <taxon>Crustacea</taxon>
        <taxon>Multicrustacea</taxon>
        <taxon>Malacostraca</taxon>
        <taxon>Eumalacostraca</taxon>
        <taxon>Peracarida</taxon>
        <taxon>Isopoda</taxon>
        <taxon>Oniscidea</taxon>
        <taxon>Crinocheta</taxon>
        <taxon>Armadillidiidae</taxon>
        <taxon>Armadillidium</taxon>
    </lineage>
</organism>
<accession>A0A5N5TDJ4</accession>
<dbReference type="AlphaFoldDB" id="A0A5N5TDJ4"/>
<evidence type="ECO:0000313" key="2">
    <source>
        <dbReference type="EMBL" id="KAB7504736.1"/>
    </source>
</evidence>
<sequence length="64" mass="7702">MNLEAKLKLSIYFYRIAKIIQLLYQISFVYFLYEYREEEDLTNFILAAINYPIAIKCNGSKIQR</sequence>
<keyword evidence="1" id="KW-1133">Transmembrane helix</keyword>